<feature type="region of interest" description="Disordered" evidence="3">
    <location>
        <begin position="364"/>
        <end position="388"/>
    </location>
</feature>
<dbReference type="GO" id="GO:0004810">
    <property type="term" value="F:CCA tRNA nucleotidyltransferase activity"/>
    <property type="evidence" value="ECO:0007669"/>
    <property type="project" value="InterPro"/>
</dbReference>
<dbReference type="Pfam" id="PF02568">
    <property type="entry name" value="ThiI"/>
    <property type="match status" value="1"/>
</dbReference>
<evidence type="ECO:0000259" key="4">
    <source>
        <dbReference type="Pfam" id="PF02568"/>
    </source>
</evidence>
<dbReference type="InterPro" id="IPR014729">
    <property type="entry name" value="Rossmann-like_a/b/a_fold"/>
</dbReference>
<dbReference type="SUPFAM" id="SSF52402">
    <property type="entry name" value="Adenine nucleotide alpha hydrolases-like"/>
    <property type="match status" value="1"/>
</dbReference>
<feature type="domain" description="Thil AANH" evidence="4">
    <location>
        <begin position="6"/>
        <end position="144"/>
    </location>
</feature>
<gene>
    <name evidence="5" type="ORF">KL86DPRO_50235</name>
</gene>
<protein>
    <submittedName>
        <fullName evidence="5">Thiamine biosynthesis protein</fullName>
    </submittedName>
</protein>
<dbReference type="InterPro" id="IPR020536">
    <property type="entry name" value="ThiI_AANH"/>
</dbReference>
<sequence>MMVTYDAVALFSGGLDSILAARLIQDQGLAVKCIHFTSPFFGKPESIPHWREVYGLDIDAVDVGDAFAAMLAERPAHGFGKVLNPCVDCKILMMRRAVTLMRELGADILISGEVLGQRPMSQRKDTLNIIRRDAGVRDVLIRPLSARILEETPAEASGRIDRSRLGAISGRGRRSQLELAAALGITEIPTPAGGCRLTEKENGRSYWPVLLHTPRPTGNDFDLAATGRQYWNLAAPGAPLHLCVGRNQADNARLLELALPGDIVFKIASFPGPVALGRPFPGQEWDDAAVASAAAFTASFSPKAARFSEESGKPVFVKAHKGPDHGAIMRPVEEDAVPAIPVIPARAGDWREYPWEKARGEIRAEQRERLGLPPKEQPFQDEDEPGSE</sequence>
<dbReference type="GO" id="GO:0005524">
    <property type="term" value="F:ATP binding"/>
    <property type="evidence" value="ECO:0007669"/>
    <property type="project" value="UniProtKB-KW"/>
</dbReference>
<feature type="compositionally biased region" description="Acidic residues" evidence="3">
    <location>
        <begin position="379"/>
        <end position="388"/>
    </location>
</feature>
<reference evidence="5" key="1">
    <citation type="submission" date="2016-04" db="EMBL/GenBank/DDBJ databases">
        <authorList>
            <person name="Evans L.H."/>
            <person name="Alamgir A."/>
            <person name="Owens N."/>
            <person name="Weber N.D."/>
            <person name="Virtaneva K."/>
            <person name="Barbian K."/>
            <person name="Babar A."/>
            <person name="Rosenke K."/>
        </authorList>
    </citation>
    <scope>NUCLEOTIDE SEQUENCE</scope>
    <source>
        <strain evidence="5">86</strain>
    </source>
</reference>
<evidence type="ECO:0000256" key="1">
    <source>
        <dbReference type="ARBA" id="ARBA00022741"/>
    </source>
</evidence>
<organism evidence="5">
    <name type="scientific">uncultured delta proteobacterium</name>
    <dbReference type="NCBI Taxonomy" id="34034"/>
    <lineage>
        <taxon>Bacteria</taxon>
        <taxon>Deltaproteobacteria</taxon>
        <taxon>environmental samples</taxon>
    </lineage>
</organism>
<dbReference type="EMBL" id="FLUQ01000005">
    <property type="protein sequence ID" value="SBW09651.1"/>
    <property type="molecule type" value="Genomic_DNA"/>
</dbReference>
<keyword evidence="1" id="KW-0547">Nucleotide-binding</keyword>
<name>A0A212KDD0_9DELT</name>
<keyword evidence="2" id="KW-0067">ATP-binding</keyword>
<proteinExistence type="predicted"/>
<dbReference type="Gene3D" id="3.40.50.620">
    <property type="entry name" value="HUPs"/>
    <property type="match status" value="1"/>
</dbReference>
<accession>A0A212KDD0</accession>
<dbReference type="AlphaFoldDB" id="A0A212KDD0"/>
<evidence type="ECO:0000256" key="2">
    <source>
        <dbReference type="ARBA" id="ARBA00022840"/>
    </source>
</evidence>
<evidence type="ECO:0000313" key="5">
    <source>
        <dbReference type="EMBL" id="SBW09651.1"/>
    </source>
</evidence>
<evidence type="ECO:0000256" key="3">
    <source>
        <dbReference type="SAM" id="MobiDB-lite"/>
    </source>
</evidence>